<evidence type="ECO:0000313" key="1">
    <source>
        <dbReference type="EMBL" id="UJG40338.1"/>
    </source>
</evidence>
<proteinExistence type="predicted"/>
<dbReference type="Proteomes" id="UP001201020">
    <property type="component" value="Chromosome"/>
</dbReference>
<dbReference type="InterPro" id="IPR024096">
    <property type="entry name" value="NO_sig/Golgi_transp_ligand-bd"/>
</dbReference>
<accession>A0A9Y1BJR9</accession>
<dbReference type="SUPFAM" id="SSF111126">
    <property type="entry name" value="Ligand-binding domain in the NO signalling and Golgi transport"/>
    <property type="match status" value="1"/>
</dbReference>
<name>A0A9Y1BJR9_9ARCH</name>
<protein>
    <submittedName>
        <fullName evidence="1">Uncharacterized protein</fullName>
    </submittedName>
</protein>
<dbReference type="EMBL" id="CP084166">
    <property type="protein sequence ID" value="UJG40338.1"/>
    <property type="molecule type" value="Genomic_DNA"/>
</dbReference>
<gene>
    <name evidence="1" type="ORF">K9W45_10910</name>
</gene>
<dbReference type="AlphaFoldDB" id="A0A9Y1BJR9"/>
<dbReference type="PANTHER" id="PTHR35090:SF1">
    <property type="entry name" value="SLR0144 PROTEIN"/>
    <property type="match status" value="1"/>
</dbReference>
<organism evidence="1">
    <name type="scientific">Candidatus Heimdallarchaeum aukensis</name>
    <dbReference type="NCBI Taxonomy" id="2876573"/>
    <lineage>
        <taxon>Archaea</taxon>
        <taxon>Promethearchaeati</taxon>
        <taxon>Candidatus Heimdallarchaeota</taxon>
        <taxon>Candidatus Heimdallarchaeia (ex Rinke et al. 2021) (nom. nud.)</taxon>
        <taxon>Candidatus Heimdallarchaeales</taxon>
        <taxon>Candidatus Heimdallarchaeaceae</taxon>
        <taxon>Candidatus Heimdallarchaeum</taxon>
    </lineage>
</organism>
<dbReference type="Gene3D" id="3.30.1380.20">
    <property type="entry name" value="Trafficking protein particle complex subunit 3"/>
    <property type="match status" value="1"/>
</dbReference>
<sequence length="411" mass="47649">MSEPKDLLDRINVMLFHFDQRLGPRLLFHIAEIKDDRITASLTRLMDFNFLQEMKAFVNAMVNVVYSSMFFSVPNPLARGGKEEFMLSVVIFDPTITEYLMISSTEDEMERSITKLKESPELLNVVNYTSPTLEEFPFLATTLRELRDKVTVLLQMIFYGQFEGEEDPISQVLDKIGKEVGKRIIQTISIKNAKKPRDKITEILKSPIVARWGKFSLMHLDPEEKVASIAVRNSIWTDSLGVIATKTCSFIEGMLETIFSHIFEDKIFCEETRCASEYGYIQECLFQISREGAGREQAVHASTQAIREMGLKEREKTIELINQEIGKDIYYELDPMIRLIQLFNKCSFINDFYFDEEKFLLVCGFWKHPDNIMCNDCEKWIAETCKTDISLEKTEHRICEITLKSDSEEED</sequence>
<reference evidence="1" key="1">
    <citation type="journal article" date="2022" name="Nat. Microbiol.">
        <title>Unique mobile elements and scalable gene flow at the prokaryote-eukaryote boundary revealed by circularized Asgard archaea genomes.</title>
        <authorList>
            <person name="Wu F."/>
            <person name="Speth D.R."/>
            <person name="Philosof A."/>
            <person name="Cremiere A."/>
            <person name="Narayanan A."/>
            <person name="Barco R.A."/>
            <person name="Connon S.A."/>
            <person name="Amend J.P."/>
            <person name="Antoshechkin I.A."/>
            <person name="Orphan V.J."/>
        </authorList>
    </citation>
    <scope>NUCLEOTIDE SEQUENCE</scope>
    <source>
        <strain evidence="1">PM71</strain>
    </source>
</reference>
<dbReference type="PANTHER" id="PTHR35090">
    <property type="entry name" value="DNA-DIRECTED RNA POLYMERASE SUBUNIT I"/>
    <property type="match status" value="1"/>
</dbReference>